<dbReference type="PRINTS" id="PR00105">
    <property type="entry name" value="C5METTRFRASE"/>
</dbReference>
<dbReference type="NCBIfam" id="TIGR00675">
    <property type="entry name" value="dcm"/>
    <property type="match status" value="1"/>
</dbReference>
<dbReference type="OrthoDB" id="414133at2759"/>
<dbReference type="PANTHER" id="PTHR46098:SF1">
    <property type="entry name" value="TRNA (CYTOSINE(38)-C(5))-METHYLTRANSFERASE"/>
    <property type="match status" value="1"/>
</dbReference>
<dbReference type="AlphaFoldDB" id="A0A812LXW6"/>
<keyword evidence="7" id="KW-1185">Reference proteome</keyword>
<dbReference type="Gene3D" id="3.90.120.10">
    <property type="entry name" value="DNA Methylase, subunit A, domain 2"/>
    <property type="match status" value="1"/>
</dbReference>
<dbReference type="EMBL" id="CAJNDS010001291">
    <property type="protein sequence ID" value="CAE7254379.1"/>
    <property type="molecule type" value="Genomic_DNA"/>
</dbReference>
<organism evidence="6 7">
    <name type="scientific">Symbiodinium natans</name>
    <dbReference type="NCBI Taxonomy" id="878477"/>
    <lineage>
        <taxon>Eukaryota</taxon>
        <taxon>Sar</taxon>
        <taxon>Alveolata</taxon>
        <taxon>Dinophyceae</taxon>
        <taxon>Suessiales</taxon>
        <taxon>Symbiodiniaceae</taxon>
        <taxon>Symbiodinium</taxon>
    </lineage>
</organism>
<proteinExistence type="inferred from homology"/>
<dbReference type="PANTHER" id="PTHR46098">
    <property type="entry name" value="TRNA (CYTOSINE(38)-C(5))-METHYLTRANSFERASE"/>
    <property type="match status" value="1"/>
</dbReference>
<evidence type="ECO:0000313" key="6">
    <source>
        <dbReference type="EMBL" id="CAE7254379.1"/>
    </source>
</evidence>
<dbReference type="Gene3D" id="3.40.50.150">
    <property type="entry name" value="Vaccinia Virus protein VP39"/>
    <property type="match status" value="1"/>
</dbReference>
<dbReference type="GO" id="GO:0008168">
    <property type="term" value="F:methyltransferase activity"/>
    <property type="evidence" value="ECO:0007669"/>
    <property type="project" value="UniProtKB-KW"/>
</dbReference>
<evidence type="ECO:0000256" key="5">
    <source>
        <dbReference type="RuleBase" id="RU000416"/>
    </source>
</evidence>
<evidence type="ECO:0000256" key="1">
    <source>
        <dbReference type="ARBA" id="ARBA00022603"/>
    </source>
</evidence>
<dbReference type="PROSITE" id="PS51679">
    <property type="entry name" value="SAM_MT_C5"/>
    <property type="match status" value="1"/>
</dbReference>
<reference evidence="6" key="1">
    <citation type="submission" date="2021-02" db="EMBL/GenBank/DDBJ databases">
        <authorList>
            <person name="Dougan E. K."/>
            <person name="Rhodes N."/>
            <person name="Thang M."/>
            <person name="Chan C."/>
        </authorList>
    </citation>
    <scope>NUCLEOTIDE SEQUENCE</scope>
</reference>
<keyword evidence="2 4" id="KW-0808">Transferase</keyword>
<dbReference type="InterPro" id="IPR001525">
    <property type="entry name" value="C5_MeTfrase"/>
</dbReference>
<dbReference type="InterPro" id="IPR050750">
    <property type="entry name" value="C5-MTase"/>
</dbReference>
<dbReference type="InterPro" id="IPR029063">
    <property type="entry name" value="SAM-dependent_MTases_sf"/>
</dbReference>
<comment type="caution">
    <text evidence="6">The sequence shown here is derived from an EMBL/GenBank/DDBJ whole genome shotgun (WGS) entry which is preliminary data.</text>
</comment>
<evidence type="ECO:0000313" key="7">
    <source>
        <dbReference type="Proteomes" id="UP000604046"/>
    </source>
</evidence>
<dbReference type="GO" id="GO:0032259">
    <property type="term" value="P:methylation"/>
    <property type="evidence" value="ECO:0007669"/>
    <property type="project" value="UniProtKB-KW"/>
</dbReference>
<evidence type="ECO:0000256" key="3">
    <source>
        <dbReference type="ARBA" id="ARBA00022691"/>
    </source>
</evidence>
<feature type="active site" evidence="4">
    <location>
        <position position="230"/>
    </location>
</feature>
<protein>
    <submittedName>
        <fullName evidence="6">DsaVM protein</fullName>
    </submittedName>
</protein>
<dbReference type="Proteomes" id="UP000604046">
    <property type="component" value="Unassembled WGS sequence"/>
</dbReference>
<accession>A0A812LXW6</accession>
<name>A0A812LXW6_9DINO</name>
<dbReference type="Pfam" id="PF00145">
    <property type="entry name" value="DNA_methylase"/>
    <property type="match status" value="1"/>
</dbReference>
<keyword evidence="3 4" id="KW-0949">S-adenosyl-L-methionine</keyword>
<sequence>MAKDGAVDAGAFGAIVAPASLSPRIREALGKWCRGRQSLTLYEPLPALEELHHALHLSQEGAAIFQLLSASLDPMDEMDVCTLCTCTSREEGLDPCAGETLEALRQVCNQLQKERGCCPIRWLPHLRTTSLPCCRRWRGASLQAWHRRGAAAPPPRFTFCELFAGIGGFRLGLEAAGGRCVFACEIKTSARRTYMRNFASDGEAAPLGDVRSVSAEDLPAFDLLAAGFPCQSYTCYNPDAAGLDCAKGQLVWEVKRLLSSCRPAAALLENVQGLVNHNSGKDFADILEQLRAVGYAVGWRSLDARRTVPQKRLRVYIVCIRQDLHDAFLARRLSAPSSEDAGDVRFGGESTAMGDAVMDWAQFEAAAARQKPKQFHEILEEDVDAGASLMQAQWEKVVAEEGSEECALRKRVLTPEAGWAGALRSSYRCDWRRASQFVATVGLPRFFTPRECARLMGFPESYQIDSGNGFYKQIGNAVGLGRDRDRGKRKLQSLSLKKESCRSAVVVFTWSVTLTRGWLGRCDADVLILCDFGRVQQCSSRRDSSDDPMDAKVVGLPVEEAQEGGKTPRLQGSRNIENAGVDPGAFREVSETLLLARPRGVRRSVADDHIVFAFDKDMVCSEGDVALAEQISVCLGLDAARRAAPQLWTGERPELLELFPELAWFRDTVFLWKMLLLPACECPPVQNWKASDSMLRWQYKKGRFEVHGFGSTKLTPQASADHPGFFQGVLRWFGQYESGKKSLSRASAAVLAGSAKALESEDDILFLENVPTFNGALGAQDSELLLTYLTAPYLRIPLLLTFFTDRHRVSALREPQLQACCGQYPVAIEV</sequence>
<gene>
    <name evidence="6" type="primary">dsaVM</name>
    <name evidence="6" type="ORF">SNAT2548_LOCUS12857</name>
</gene>
<evidence type="ECO:0000256" key="4">
    <source>
        <dbReference type="PROSITE-ProRule" id="PRU01016"/>
    </source>
</evidence>
<comment type="similarity">
    <text evidence="4 5">Belongs to the class I-like SAM-binding methyltransferase superfamily. C5-methyltransferase family.</text>
</comment>
<dbReference type="SUPFAM" id="SSF53335">
    <property type="entry name" value="S-adenosyl-L-methionine-dependent methyltransferases"/>
    <property type="match status" value="1"/>
</dbReference>
<keyword evidence="1 4" id="KW-0489">Methyltransferase</keyword>
<evidence type="ECO:0000256" key="2">
    <source>
        <dbReference type="ARBA" id="ARBA00022679"/>
    </source>
</evidence>